<dbReference type="Pfam" id="PF01844">
    <property type="entry name" value="HNH"/>
    <property type="match status" value="1"/>
</dbReference>
<dbReference type="GO" id="GO:0003676">
    <property type="term" value="F:nucleic acid binding"/>
    <property type="evidence" value="ECO:0007669"/>
    <property type="project" value="InterPro"/>
</dbReference>
<gene>
    <name evidence="6" type="ORF">C823_01568</name>
</gene>
<dbReference type="Proteomes" id="UP000012589">
    <property type="component" value="Unassembled WGS sequence"/>
</dbReference>
<dbReference type="EMBL" id="AQFT01000047">
    <property type="protein sequence ID" value="EMZ31531.1"/>
    <property type="molecule type" value="Genomic_DNA"/>
</dbReference>
<evidence type="ECO:0000256" key="1">
    <source>
        <dbReference type="ARBA" id="ARBA00022722"/>
    </source>
</evidence>
<evidence type="ECO:0000313" key="6">
    <source>
        <dbReference type="EMBL" id="EMZ31531.1"/>
    </source>
</evidence>
<keyword evidence="2" id="KW-0378">Hydrolase</keyword>
<proteinExistence type="inferred from homology"/>
<dbReference type="GO" id="GO:0004519">
    <property type="term" value="F:endonuclease activity"/>
    <property type="evidence" value="ECO:0007669"/>
    <property type="project" value="InterPro"/>
</dbReference>
<dbReference type="OrthoDB" id="9779761at2"/>
<dbReference type="Gene3D" id="1.10.30.50">
    <property type="match status" value="1"/>
</dbReference>
<keyword evidence="1" id="KW-0540">Nuclease</keyword>
<evidence type="ECO:0000259" key="5">
    <source>
        <dbReference type="SMART" id="SM00507"/>
    </source>
</evidence>
<dbReference type="InterPro" id="IPR003615">
    <property type="entry name" value="HNH_nuc"/>
</dbReference>
<feature type="domain" description="HNH nuclease" evidence="5">
    <location>
        <begin position="47"/>
        <end position="106"/>
    </location>
</feature>
<reference evidence="6 7" key="1">
    <citation type="journal article" date="2014" name="Genome Announc.">
        <title>Draft genome sequences of the altered schaedler flora, a defined bacterial community from gnotobiotic mice.</title>
        <authorList>
            <person name="Wannemuehler M.J."/>
            <person name="Overstreet A.M."/>
            <person name="Ward D.V."/>
            <person name="Phillips G.J."/>
        </authorList>
    </citation>
    <scope>NUCLEOTIDE SEQUENCE [LARGE SCALE GENOMIC DNA]</scope>
    <source>
        <strain evidence="6 7">ASF492</strain>
    </source>
</reference>
<organism evidence="6 7">
    <name type="scientific">Eubacterium plexicaudatum ASF492</name>
    <dbReference type="NCBI Taxonomy" id="1235802"/>
    <lineage>
        <taxon>Bacteria</taxon>
        <taxon>Bacillati</taxon>
        <taxon>Bacillota</taxon>
        <taxon>Clostridia</taxon>
        <taxon>Eubacteriales</taxon>
        <taxon>Eubacteriaceae</taxon>
        <taxon>Eubacterium</taxon>
    </lineage>
</organism>
<dbReference type="PANTHER" id="PTHR41286">
    <property type="entry name" value="HNH NUCLEASE YAJD-RELATED"/>
    <property type="match status" value="1"/>
</dbReference>
<dbReference type="eggNOG" id="COG1403">
    <property type="taxonomic scope" value="Bacteria"/>
</dbReference>
<comment type="similarity">
    <text evidence="3">Belongs to the HNH nuclease family.</text>
</comment>
<dbReference type="CDD" id="cd00085">
    <property type="entry name" value="HNHc"/>
    <property type="match status" value="1"/>
</dbReference>
<dbReference type="STRING" id="1235802.C823_01568"/>
<accession>N2ATV1</accession>
<dbReference type="GO" id="GO:0005829">
    <property type="term" value="C:cytosol"/>
    <property type="evidence" value="ECO:0007669"/>
    <property type="project" value="TreeGrafter"/>
</dbReference>
<evidence type="ECO:0000256" key="2">
    <source>
        <dbReference type="ARBA" id="ARBA00022801"/>
    </source>
</evidence>
<dbReference type="HOGENOM" id="CLU_108879_4_2_9"/>
<protein>
    <recommendedName>
        <fullName evidence="4">Putative HNH nuclease YajD</fullName>
    </recommendedName>
</protein>
<sequence length="119" mass="14251">MPRKPKRPCSFPGCPELTDGRFCEEHEKQENRRYEKYDRDPAVRRRYGRAWKRIRDRYAAKHPFCEECYRKGLLHPVEEVHHKLPLAEGGTHDEGNLVSLCQPCHARIHAERGDRWHKH</sequence>
<name>N2ATV1_9FIRM</name>
<dbReference type="GO" id="GO:0008270">
    <property type="term" value="F:zinc ion binding"/>
    <property type="evidence" value="ECO:0007669"/>
    <property type="project" value="InterPro"/>
</dbReference>
<dbReference type="PANTHER" id="PTHR41286:SF1">
    <property type="entry name" value="HNH NUCLEASE YAJD-RELATED"/>
    <property type="match status" value="1"/>
</dbReference>
<dbReference type="PATRIC" id="fig|1235802.3.peg.1667"/>
<comment type="caution">
    <text evidence="6">The sequence shown here is derived from an EMBL/GenBank/DDBJ whole genome shotgun (WGS) entry which is preliminary data.</text>
</comment>
<dbReference type="GO" id="GO:0016787">
    <property type="term" value="F:hydrolase activity"/>
    <property type="evidence" value="ECO:0007669"/>
    <property type="project" value="UniProtKB-KW"/>
</dbReference>
<dbReference type="InterPro" id="IPR002711">
    <property type="entry name" value="HNH"/>
</dbReference>
<keyword evidence="7" id="KW-1185">Reference proteome</keyword>
<evidence type="ECO:0000256" key="3">
    <source>
        <dbReference type="ARBA" id="ARBA00038412"/>
    </source>
</evidence>
<evidence type="ECO:0000313" key="7">
    <source>
        <dbReference type="Proteomes" id="UP000012589"/>
    </source>
</evidence>
<evidence type="ECO:0000256" key="4">
    <source>
        <dbReference type="ARBA" id="ARBA00040194"/>
    </source>
</evidence>
<dbReference type="SMART" id="SM00507">
    <property type="entry name" value="HNHc"/>
    <property type="match status" value="1"/>
</dbReference>
<dbReference type="AlphaFoldDB" id="N2ATV1"/>